<accession>A0ACA9Y6W7</accession>
<keyword evidence="2" id="KW-1185">Reference proteome</keyword>
<evidence type="ECO:0000313" key="1">
    <source>
        <dbReference type="EMBL" id="CAH6720760.1"/>
    </source>
</evidence>
<sequence length="343" mass="39438">MLLRNVCIESVDVDGRDIVNDMAKFQTTNEFGERVRCSYYELLANLSHHQYIDNLGDVVDDSLPYAVAVSNNVDKDVGRMFEDDLVVQYLFDCKFDDMNEIESKIFNCLEKIIVHESFGKWFVTQKDQLKLLKVVQLIVPEKSWDNYELIGLLSWLHPLLVKLSEDTIDSFHKKDYVTLETIHPKLVVVVDCLSELGKFNIAKDFMINYNFLDTLIPLLGTIHVEIKPKNMMKKISSVVSFPHIKSMIIEIISYLSYENFEVQEKVRQLGGLQVILSNCVIDDDNPYIKERSIIALKFLLAGNSSNQKIVGDLEAKKAVDNDVLEQVGYEVEVDNGEIKMKRR</sequence>
<evidence type="ECO:0000313" key="2">
    <source>
        <dbReference type="Proteomes" id="UP001152531"/>
    </source>
</evidence>
<dbReference type="Proteomes" id="UP001152531">
    <property type="component" value="Unassembled WGS sequence"/>
</dbReference>
<organism evidence="1 2">
    <name type="scientific">[Candida] jaroonii</name>
    <dbReference type="NCBI Taxonomy" id="467808"/>
    <lineage>
        <taxon>Eukaryota</taxon>
        <taxon>Fungi</taxon>
        <taxon>Dikarya</taxon>
        <taxon>Ascomycota</taxon>
        <taxon>Saccharomycotina</taxon>
        <taxon>Pichiomycetes</taxon>
        <taxon>Debaryomycetaceae</taxon>
        <taxon>Yamadazyma</taxon>
    </lineage>
</organism>
<proteinExistence type="predicted"/>
<protein>
    <submittedName>
        <fullName evidence="1">Copper transport protein 86</fullName>
    </submittedName>
</protein>
<name>A0ACA9Y6W7_9ASCO</name>
<comment type="caution">
    <text evidence="1">The sequence shown here is derived from an EMBL/GenBank/DDBJ whole genome shotgun (WGS) entry which is preliminary data.</text>
</comment>
<dbReference type="EMBL" id="CALSDN010000004">
    <property type="protein sequence ID" value="CAH6720760.1"/>
    <property type="molecule type" value="Genomic_DNA"/>
</dbReference>
<reference evidence="1" key="1">
    <citation type="submission" date="2022-06" db="EMBL/GenBank/DDBJ databases">
        <authorList>
            <person name="Legras J.-L."/>
            <person name="Devillers H."/>
            <person name="Grondin C."/>
        </authorList>
    </citation>
    <scope>NUCLEOTIDE SEQUENCE</scope>
    <source>
        <strain evidence="1">CLIB 1444</strain>
    </source>
</reference>
<gene>
    <name evidence="1" type="ORF">CLIB1444_04S07294</name>
</gene>